<evidence type="ECO:0000313" key="2">
    <source>
        <dbReference type="EMBL" id="RLL93128.1"/>
    </source>
</evidence>
<proteinExistence type="predicted"/>
<comment type="caution">
    <text evidence="2">The sequence shown here is derived from an EMBL/GenBank/DDBJ whole genome shotgun (WGS) entry which is preliminary data.</text>
</comment>
<feature type="compositionally biased region" description="Low complexity" evidence="1">
    <location>
        <begin position="56"/>
        <end position="69"/>
    </location>
</feature>
<evidence type="ECO:0000256" key="1">
    <source>
        <dbReference type="SAM" id="MobiDB-lite"/>
    </source>
</evidence>
<dbReference type="EMBL" id="NIDN02000385">
    <property type="protein sequence ID" value="RLL93128.1"/>
    <property type="molecule type" value="Genomic_DNA"/>
</dbReference>
<protein>
    <submittedName>
        <fullName evidence="2">Uncharacterized protein</fullName>
    </submittedName>
</protein>
<organism evidence="2 3">
    <name type="scientific">Aspergillus turcosus</name>
    <dbReference type="NCBI Taxonomy" id="1245748"/>
    <lineage>
        <taxon>Eukaryota</taxon>
        <taxon>Fungi</taxon>
        <taxon>Dikarya</taxon>
        <taxon>Ascomycota</taxon>
        <taxon>Pezizomycotina</taxon>
        <taxon>Eurotiomycetes</taxon>
        <taxon>Eurotiomycetidae</taxon>
        <taxon>Eurotiales</taxon>
        <taxon>Aspergillaceae</taxon>
        <taxon>Aspergillus</taxon>
        <taxon>Aspergillus subgen. Fumigati</taxon>
    </lineage>
</organism>
<gene>
    <name evidence="2" type="ORF">CFD26_100508</name>
</gene>
<reference evidence="2 3" key="1">
    <citation type="submission" date="2018-08" db="EMBL/GenBank/DDBJ databases">
        <title>Draft genome sequences of two Aspergillus turcosus clinical strains isolated from bronchoalveolar lavage fluid: one azole-susceptible and the other azole-resistant.</title>
        <authorList>
            <person name="Parent-Michaud M."/>
            <person name="Dufresne P.J."/>
            <person name="Fournier E."/>
            <person name="Martineau C."/>
            <person name="Moreira S."/>
            <person name="Perkins V."/>
            <person name="De Repentigny L."/>
            <person name="Dufresne S.F."/>
        </authorList>
    </citation>
    <scope>NUCLEOTIDE SEQUENCE [LARGE SCALE GENOMIC DNA]</scope>
    <source>
        <strain evidence="2">HMR AF 1038</strain>
    </source>
</reference>
<name>A0A421CT91_9EURO</name>
<sequence>MSLNTPSSASKRRCSCSKTPSDDEELGTPTPASRKCPALGANPLRHSDHHGGASTGGASTSGASSIAVA</sequence>
<evidence type="ECO:0000313" key="3">
    <source>
        <dbReference type="Proteomes" id="UP000215289"/>
    </source>
</evidence>
<accession>A0A421CT91</accession>
<dbReference type="Proteomes" id="UP000215289">
    <property type="component" value="Unassembled WGS sequence"/>
</dbReference>
<keyword evidence="3" id="KW-1185">Reference proteome</keyword>
<dbReference type="AlphaFoldDB" id="A0A421CT91"/>
<feature type="region of interest" description="Disordered" evidence="1">
    <location>
        <begin position="1"/>
        <end position="69"/>
    </location>
</feature>